<dbReference type="EMBL" id="CP036271">
    <property type="protein sequence ID" value="QDT56803.1"/>
    <property type="molecule type" value="Genomic_DNA"/>
</dbReference>
<dbReference type="InParanoid" id="A0A517SL08"/>
<gene>
    <name evidence="1" type="ORF">Pan44_48630</name>
</gene>
<dbReference type="Proteomes" id="UP000315700">
    <property type="component" value="Chromosome"/>
</dbReference>
<proteinExistence type="predicted"/>
<evidence type="ECO:0000313" key="1">
    <source>
        <dbReference type="EMBL" id="QDT56803.1"/>
    </source>
</evidence>
<name>A0A517SL08_9PLAN</name>
<sequence>MESSMSSGAPESYGVARLMSSPCLKGGATPMWWRFLSWSVIGSRGGVVVAWMCWDVGF</sequence>
<reference evidence="1 2" key="1">
    <citation type="submission" date="2019-02" db="EMBL/GenBank/DDBJ databases">
        <title>Deep-cultivation of Planctomycetes and their phenomic and genomic characterization uncovers novel biology.</title>
        <authorList>
            <person name="Wiegand S."/>
            <person name="Jogler M."/>
            <person name="Boedeker C."/>
            <person name="Pinto D."/>
            <person name="Vollmers J."/>
            <person name="Rivas-Marin E."/>
            <person name="Kohn T."/>
            <person name="Peeters S.H."/>
            <person name="Heuer A."/>
            <person name="Rast P."/>
            <person name="Oberbeckmann S."/>
            <person name="Bunk B."/>
            <person name="Jeske O."/>
            <person name="Meyerdierks A."/>
            <person name="Storesund J.E."/>
            <person name="Kallscheuer N."/>
            <person name="Luecker S."/>
            <person name="Lage O.M."/>
            <person name="Pohl T."/>
            <person name="Merkel B.J."/>
            <person name="Hornburger P."/>
            <person name="Mueller R.-W."/>
            <person name="Bruemmer F."/>
            <person name="Labrenz M."/>
            <person name="Spormann A.M."/>
            <person name="Op den Camp H."/>
            <person name="Overmann J."/>
            <person name="Amann R."/>
            <person name="Jetten M.S.M."/>
            <person name="Mascher T."/>
            <person name="Medema M.H."/>
            <person name="Devos D.P."/>
            <person name="Kaster A.-K."/>
            <person name="Ovreas L."/>
            <person name="Rohde M."/>
            <person name="Galperin M.Y."/>
            <person name="Jogler C."/>
        </authorList>
    </citation>
    <scope>NUCLEOTIDE SEQUENCE [LARGE SCALE GENOMIC DNA]</scope>
    <source>
        <strain evidence="1 2">Pan44</strain>
    </source>
</reference>
<evidence type="ECO:0000313" key="2">
    <source>
        <dbReference type="Proteomes" id="UP000315700"/>
    </source>
</evidence>
<accession>A0A517SL08</accession>
<keyword evidence="2" id="KW-1185">Reference proteome</keyword>
<organism evidence="1 2">
    <name type="scientific">Caulifigura coniformis</name>
    <dbReference type="NCBI Taxonomy" id="2527983"/>
    <lineage>
        <taxon>Bacteria</taxon>
        <taxon>Pseudomonadati</taxon>
        <taxon>Planctomycetota</taxon>
        <taxon>Planctomycetia</taxon>
        <taxon>Planctomycetales</taxon>
        <taxon>Planctomycetaceae</taxon>
        <taxon>Caulifigura</taxon>
    </lineage>
</organism>
<protein>
    <submittedName>
        <fullName evidence="1">Uncharacterized protein</fullName>
    </submittedName>
</protein>
<dbReference type="AlphaFoldDB" id="A0A517SL08"/>
<dbReference type="KEGG" id="ccos:Pan44_48630"/>